<proteinExistence type="predicted"/>
<evidence type="ECO:0008006" key="5">
    <source>
        <dbReference type="Google" id="ProtNLM"/>
    </source>
</evidence>
<dbReference type="OrthoDB" id="767035at2"/>
<name>A0A285MT17_9FLAO</name>
<protein>
    <recommendedName>
        <fullName evidence="5">BZIP transcription factor</fullName>
    </recommendedName>
</protein>
<dbReference type="Proteomes" id="UP000219048">
    <property type="component" value="Unassembled WGS sequence"/>
</dbReference>
<evidence type="ECO:0000256" key="2">
    <source>
        <dbReference type="SAM" id="SignalP"/>
    </source>
</evidence>
<evidence type="ECO:0000313" key="4">
    <source>
        <dbReference type="Proteomes" id="UP000219048"/>
    </source>
</evidence>
<feature type="chain" id="PRO_5013216270" description="BZIP transcription factor" evidence="2">
    <location>
        <begin position="21"/>
        <end position="309"/>
    </location>
</feature>
<keyword evidence="4" id="KW-1185">Reference proteome</keyword>
<feature type="coiled-coil region" evidence="1">
    <location>
        <begin position="269"/>
        <end position="306"/>
    </location>
</feature>
<dbReference type="EMBL" id="OBEH01000002">
    <property type="protein sequence ID" value="SNY99677.1"/>
    <property type="molecule type" value="Genomic_DNA"/>
</dbReference>
<dbReference type="RefSeq" id="WP_097045158.1">
    <property type="nucleotide sequence ID" value="NZ_OBEH01000002.1"/>
</dbReference>
<keyword evidence="1" id="KW-0175">Coiled coil</keyword>
<dbReference type="AlphaFoldDB" id="A0A285MT17"/>
<gene>
    <name evidence="3" type="ORF">SAMN06265377_1488</name>
</gene>
<feature type="signal peptide" evidence="2">
    <location>
        <begin position="1"/>
        <end position="20"/>
    </location>
</feature>
<organism evidence="3 4">
    <name type="scientific">Flagellimonas pacifica</name>
    <dbReference type="NCBI Taxonomy" id="1247520"/>
    <lineage>
        <taxon>Bacteria</taxon>
        <taxon>Pseudomonadati</taxon>
        <taxon>Bacteroidota</taxon>
        <taxon>Flavobacteriia</taxon>
        <taxon>Flavobacteriales</taxon>
        <taxon>Flavobacteriaceae</taxon>
        <taxon>Flagellimonas</taxon>
    </lineage>
</organism>
<evidence type="ECO:0000256" key="1">
    <source>
        <dbReference type="SAM" id="Coils"/>
    </source>
</evidence>
<keyword evidence="2" id="KW-0732">Signal</keyword>
<reference evidence="4" key="1">
    <citation type="submission" date="2017-09" db="EMBL/GenBank/DDBJ databases">
        <authorList>
            <person name="Varghese N."/>
            <person name="Submissions S."/>
        </authorList>
    </citation>
    <scope>NUCLEOTIDE SEQUENCE [LARGE SCALE GENOMIC DNA]</scope>
    <source>
        <strain evidence="4">DSM 25885</strain>
    </source>
</reference>
<evidence type="ECO:0000313" key="3">
    <source>
        <dbReference type="EMBL" id="SNY99677.1"/>
    </source>
</evidence>
<accession>A0A285MT17</accession>
<sequence length="309" mass="33684">MNGLKLLTCTALLSFIFSNAQVSSSSSGRVNNITTDFSFAIDDGQYNRPLLRTGWLSGIGDYLYLKHGGANTDTYTYGLRISDGYGLDFGSNNFATSFLKVKINGNVGIGTNAPMTKLHVLDQGSGGTASGTTPTNGIVMGGSGTGGVLNMGINASGLFYSWIQSRHKASANFYNLALNPHGGKVGIGTTNPDSKLTVKGKIHAEEVKVDLSVPGPDYVFKEDYNLRSLEEVQNYIKEFGHLPNIPSAKEMEANGIQLGEMNMKLLEKIEELTLYTLEQEKKIEQLEREVEKNKNQDLRISKLEKLLIN</sequence>